<feature type="region of interest" description="Disordered" evidence="1">
    <location>
        <begin position="1"/>
        <end position="104"/>
    </location>
</feature>
<sequence>MMHPLPLRVESARDAGNGPLFAQSRGKPGGPPPKNPSGDAATDGARRIGSGEARVQSTVPQKFINPSKHDSLSRNSGQSRESGPSGDGRPVRMADDSLQTSLAN</sequence>
<reference evidence="2 3" key="1">
    <citation type="submission" date="2024-10" db="EMBL/GenBank/DDBJ databases">
        <title>Burkholderia semiarida in Mexico.</title>
        <authorList>
            <person name="Estrada P."/>
        </authorList>
    </citation>
    <scope>NUCLEOTIDE SEQUENCE [LARGE SCALE GENOMIC DNA]</scope>
    <source>
        <strain evidence="2 3">CLM7-1</strain>
    </source>
</reference>
<proteinExistence type="predicted"/>
<accession>A0ABW7L456</accession>
<comment type="caution">
    <text evidence="2">The sequence shown here is derived from an EMBL/GenBank/DDBJ whole genome shotgun (WGS) entry which is preliminary data.</text>
</comment>
<evidence type="ECO:0000313" key="3">
    <source>
        <dbReference type="Proteomes" id="UP001609186"/>
    </source>
</evidence>
<dbReference type="EMBL" id="JBIMPM010000018">
    <property type="protein sequence ID" value="MFH5252849.1"/>
    <property type="molecule type" value="Genomic_DNA"/>
</dbReference>
<dbReference type="Proteomes" id="UP001609186">
    <property type="component" value="Unassembled WGS sequence"/>
</dbReference>
<feature type="compositionally biased region" description="Polar residues" evidence="1">
    <location>
        <begin position="73"/>
        <end position="82"/>
    </location>
</feature>
<evidence type="ECO:0000256" key="1">
    <source>
        <dbReference type="SAM" id="MobiDB-lite"/>
    </source>
</evidence>
<name>A0ABW7L456_9BURK</name>
<evidence type="ECO:0000313" key="2">
    <source>
        <dbReference type="EMBL" id="MFH5252849.1"/>
    </source>
</evidence>
<organism evidence="2 3">
    <name type="scientific">Burkholderia semiarida</name>
    <dbReference type="NCBI Taxonomy" id="2843303"/>
    <lineage>
        <taxon>Bacteria</taxon>
        <taxon>Pseudomonadati</taxon>
        <taxon>Pseudomonadota</taxon>
        <taxon>Betaproteobacteria</taxon>
        <taxon>Burkholderiales</taxon>
        <taxon>Burkholderiaceae</taxon>
        <taxon>Burkholderia</taxon>
        <taxon>Burkholderia cepacia complex</taxon>
    </lineage>
</organism>
<keyword evidence="3" id="KW-1185">Reference proteome</keyword>
<dbReference type="RefSeq" id="WP_395129771.1">
    <property type="nucleotide sequence ID" value="NZ_JBIMPM010000018.1"/>
</dbReference>
<protein>
    <submittedName>
        <fullName evidence="2">Uncharacterized protein</fullName>
    </submittedName>
</protein>
<gene>
    <name evidence="2" type="ORF">ACGTRS_16620</name>
</gene>